<evidence type="ECO:0000256" key="1">
    <source>
        <dbReference type="SAM" id="MobiDB-lite"/>
    </source>
</evidence>
<dbReference type="Proteomes" id="UP000187203">
    <property type="component" value="Unassembled WGS sequence"/>
</dbReference>
<keyword evidence="3" id="KW-1185">Reference proteome</keyword>
<accession>A0A1R3K388</accession>
<name>A0A1R3K388_9ROSI</name>
<sequence>MESKLNEAKKERGQKRQDQKPRTERATDE</sequence>
<organism evidence="2 3">
    <name type="scientific">Corchorus olitorius</name>
    <dbReference type="NCBI Taxonomy" id="93759"/>
    <lineage>
        <taxon>Eukaryota</taxon>
        <taxon>Viridiplantae</taxon>
        <taxon>Streptophyta</taxon>
        <taxon>Embryophyta</taxon>
        <taxon>Tracheophyta</taxon>
        <taxon>Spermatophyta</taxon>
        <taxon>Magnoliopsida</taxon>
        <taxon>eudicotyledons</taxon>
        <taxon>Gunneridae</taxon>
        <taxon>Pentapetalae</taxon>
        <taxon>rosids</taxon>
        <taxon>malvids</taxon>
        <taxon>Malvales</taxon>
        <taxon>Malvaceae</taxon>
        <taxon>Grewioideae</taxon>
        <taxon>Apeibeae</taxon>
        <taxon>Corchorus</taxon>
    </lineage>
</organism>
<gene>
    <name evidence="2" type="ORF">COLO4_11804</name>
</gene>
<evidence type="ECO:0000313" key="3">
    <source>
        <dbReference type="Proteomes" id="UP000187203"/>
    </source>
</evidence>
<reference evidence="3" key="1">
    <citation type="submission" date="2013-09" db="EMBL/GenBank/DDBJ databases">
        <title>Corchorus olitorius genome sequencing.</title>
        <authorList>
            <person name="Alam M."/>
            <person name="Haque M.S."/>
            <person name="Islam M.S."/>
            <person name="Emdad E.M."/>
            <person name="Islam M.M."/>
            <person name="Ahmed B."/>
            <person name="Halim A."/>
            <person name="Hossen Q.M.M."/>
            <person name="Hossain M.Z."/>
            <person name="Ahmed R."/>
            <person name="Khan M.M."/>
            <person name="Islam R."/>
            <person name="Rashid M.M."/>
            <person name="Khan S.A."/>
            <person name="Rahman M.S."/>
            <person name="Alam M."/>
            <person name="Yahiya A.S."/>
            <person name="Khan M.S."/>
            <person name="Azam M.S."/>
            <person name="Haque T."/>
            <person name="Lashkar M.Z.H."/>
            <person name="Akhand A.I."/>
            <person name="Morshed G."/>
            <person name="Roy S."/>
            <person name="Uddin K.S."/>
            <person name="Rabeya T."/>
            <person name="Hossain A.S."/>
            <person name="Chowdhury A."/>
            <person name="Snigdha A.R."/>
            <person name="Mortoza M.S."/>
            <person name="Matin S.A."/>
            <person name="Hoque S.M.E."/>
            <person name="Islam M.K."/>
            <person name="Roy D.K."/>
            <person name="Haider R."/>
            <person name="Moosa M.M."/>
            <person name="Elias S.M."/>
            <person name="Hasan A.M."/>
            <person name="Jahan S."/>
            <person name="Shafiuddin M."/>
            <person name="Mahmood N."/>
            <person name="Shommy N.S."/>
        </authorList>
    </citation>
    <scope>NUCLEOTIDE SEQUENCE [LARGE SCALE GENOMIC DNA]</scope>
    <source>
        <strain evidence="3">cv. O-4</strain>
    </source>
</reference>
<proteinExistence type="predicted"/>
<dbReference type="AlphaFoldDB" id="A0A1R3K388"/>
<evidence type="ECO:0000313" key="2">
    <source>
        <dbReference type="EMBL" id="OMP01531.1"/>
    </source>
</evidence>
<dbReference type="EMBL" id="AWUE01014746">
    <property type="protein sequence ID" value="OMP01531.1"/>
    <property type="molecule type" value="Genomic_DNA"/>
</dbReference>
<comment type="caution">
    <text evidence="2">The sequence shown here is derived from an EMBL/GenBank/DDBJ whole genome shotgun (WGS) entry which is preliminary data.</text>
</comment>
<feature type="region of interest" description="Disordered" evidence="1">
    <location>
        <begin position="1"/>
        <end position="29"/>
    </location>
</feature>
<protein>
    <submittedName>
        <fullName evidence="2">Uncharacterized protein</fullName>
    </submittedName>
</protein>